<dbReference type="SUPFAM" id="SSF52317">
    <property type="entry name" value="Class I glutamine amidotransferase-like"/>
    <property type="match status" value="1"/>
</dbReference>
<dbReference type="Proteomes" id="UP000443353">
    <property type="component" value="Unassembled WGS sequence"/>
</dbReference>
<evidence type="ECO:0000256" key="1">
    <source>
        <dbReference type="SAM" id="SignalP"/>
    </source>
</evidence>
<dbReference type="EMBL" id="WSES01000013">
    <property type="protein sequence ID" value="MVW64311.1"/>
    <property type="molecule type" value="Genomic_DNA"/>
</dbReference>
<evidence type="ECO:0000313" key="4">
    <source>
        <dbReference type="Proteomes" id="UP000443353"/>
    </source>
</evidence>
<protein>
    <submittedName>
        <fullName evidence="3">ThuA domain-containing protein</fullName>
    </submittedName>
</protein>
<gene>
    <name evidence="3" type="ORF">GPY61_30745</name>
</gene>
<feature type="chain" id="PRO_5031390527" evidence="1">
    <location>
        <begin position="22"/>
        <end position="255"/>
    </location>
</feature>
<accession>A0A7X3G602</accession>
<dbReference type="InterPro" id="IPR029062">
    <property type="entry name" value="Class_I_gatase-like"/>
</dbReference>
<dbReference type="Pfam" id="PF06283">
    <property type="entry name" value="ThuA"/>
    <property type="match status" value="1"/>
</dbReference>
<dbReference type="PANTHER" id="PTHR40469:SF2">
    <property type="entry name" value="GALACTOSE-BINDING DOMAIN-LIKE SUPERFAMILY PROTEIN"/>
    <property type="match status" value="1"/>
</dbReference>
<name>A0A7X3G602_9BURK</name>
<comment type="caution">
    <text evidence="3">The sequence shown here is derived from an EMBL/GenBank/DDBJ whole genome shotgun (WGS) entry which is preliminary data.</text>
</comment>
<reference evidence="3 4" key="1">
    <citation type="submission" date="2019-12" db="EMBL/GenBank/DDBJ databases">
        <authorList>
            <person name="Li C."/>
            <person name="Zhao J."/>
        </authorList>
    </citation>
    <scope>NUCLEOTIDE SEQUENCE [LARGE SCALE GENOMIC DNA]</scope>
    <source>
        <strain evidence="3 4">NEAU-DD11</strain>
    </source>
</reference>
<dbReference type="PANTHER" id="PTHR40469">
    <property type="entry name" value="SECRETED GLYCOSYL HYDROLASE"/>
    <property type="match status" value="1"/>
</dbReference>
<proteinExistence type="predicted"/>
<sequence>MKRIVSTLAVAAAVATPAAWAADVQYKLLVLAIPNKYHYEYIPIARESLEKLAKLHAFDFTYTNKPEVFDGDLKQYAAVVFLNTPGEELNPAQRAKFEAYMRDGGNAVIVHRAAITPPNGWVWYEKLVGRSFKTHPMLQTGAVDVVDKTFPATFGIPPRWMWSDEWYETTNPYKVAIHPVLNIDESSYDVTKIWPGQVSTGMGKDHPVSWYHTVEKGRVFVTLLGHNGDMYRDPQYLAHLMGGIWWAATGRGQQR</sequence>
<keyword evidence="4" id="KW-1185">Reference proteome</keyword>
<dbReference type="RefSeq" id="WP_160410799.1">
    <property type="nucleotide sequence ID" value="NZ_WSES01000013.1"/>
</dbReference>
<dbReference type="AlphaFoldDB" id="A0A7X3G602"/>
<evidence type="ECO:0000259" key="2">
    <source>
        <dbReference type="Pfam" id="PF06283"/>
    </source>
</evidence>
<organism evidence="3 4">
    <name type="scientific">Massilia cellulosiltytica</name>
    <dbReference type="NCBI Taxonomy" id="2683234"/>
    <lineage>
        <taxon>Bacteria</taxon>
        <taxon>Pseudomonadati</taxon>
        <taxon>Pseudomonadota</taxon>
        <taxon>Betaproteobacteria</taxon>
        <taxon>Burkholderiales</taxon>
        <taxon>Oxalobacteraceae</taxon>
        <taxon>Telluria group</taxon>
        <taxon>Massilia</taxon>
    </lineage>
</organism>
<feature type="signal peptide" evidence="1">
    <location>
        <begin position="1"/>
        <end position="21"/>
    </location>
</feature>
<dbReference type="InterPro" id="IPR029010">
    <property type="entry name" value="ThuA-like"/>
</dbReference>
<feature type="domain" description="ThuA-like" evidence="2">
    <location>
        <begin position="28"/>
        <end position="247"/>
    </location>
</feature>
<dbReference type="Gene3D" id="3.40.50.880">
    <property type="match status" value="1"/>
</dbReference>
<keyword evidence="1" id="KW-0732">Signal</keyword>
<evidence type="ECO:0000313" key="3">
    <source>
        <dbReference type="EMBL" id="MVW64311.1"/>
    </source>
</evidence>